<proteinExistence type="inferred from homology"/>
<protein>
    <recommendedName>
        <fullName evidence="13">ATP synthase subunit c</fullName>
    </recommendedName>
    <alternativeName>
        <fullName evidence="13">ATP synthase F(0) sector subunit c</fullName>
    </alternativeName>
    <alternativeName>
        <fullName evidence="13">F-type ATPase subunit c</fullName>
        <shortName evidence="13">F-ATPase subunit c</shortName>
    </alternativeName>
    <alternativeName>
        <fullName evidence="13">Lipid-binding protein</fullName>
    </alternativeName>
</protein>
<keyword evidence="5 13" id="KW-0812">Transmembrane</keyword>
<dbReference type="InterPro" id="IPR020537">
    <property type="entry name" value="ATP_synth_F0_csu_DDCD_BS"/>
</dbReference>
<dbReference type="InterPro" id="IPR035921">
    <property type="entry name" value="F/V-ATP_Csub_sf"/>
</dbReference>
<keyword evidence="13" id="KW-1003">Cell membrane</keyword>
<dbReference type="FunCoup" id="A0A2S8SV96">
    <property type="interactions" value="366"/>
</dbReference>
<dbReference type="GO" id="GO:0005886">
    <property type="term" value="C:plasma membrane"/>
    <property type="evidence" value="ECO:0007669"/>
    <property type="project" value="UniProtKB-SubCell"/>
</dbReference>
<evidence type="ECO:0000256" key="5">
    <source>
        <dbReference type="ARBA" id="ARBA00022692"/>
    </source>
</evidence>
<evidence type="ECO:0000256" key="9">
    <source>
        <dbReference type="ARBA" id="ARBA00023121"/>
    </source>
</evidence>
<dbReference type="InterPro" id="IPR038662">
    <property type="entry name" value="ATP_synth_F0_csu_sf"/>
</dbReference>
<evidence type="ECO:0000256" key="6">
    <source>
        <dbReference type="ARBA" id="ARBA00022781"/>
    </source>
</evidence>
<evidence type="ECO:0000256" key="12">
    <source>
        <dbReference type="ARBA" id="ARBA00025198"/>
    </source>
</evidence>
<evidence type="ECO:0000256" key="11">
    <source>
        <dbReference type="ARBA" id="ARBA00023310"/>
    </source>
</evidence>
<keyword evidence="7 13" id="KW-1133">Transmembrane helix</keyword>
<evidence type="ECO:0000256" key="1">
    <source>
        <dbReference type="ARBA" id="ARBA00004141"/>
    </source>
</evidence>
<keyword evidence="4 13" id="KW-0138">CF(0)</keyword>
<dbReference type="Proteomes" id="UP000237684">
    <property type="component" value="Unassembled WGS sequence"/>
</dbReference>
<gene>
    <name evidence="13" type="primary">atpE</name>
    <name evidence="15" type="ORF">B1R32_104210</name>
</gene>
<name>A0A2S8SV96_9BACT</name>
<organism evidence="15 16">
    <name type="scientific">Abditibacterium utsteinense</name>
    <dbReference type="NCBI Taxonomy" id="1960156"/>
    <lineage>
        <taxon>Bacteria</taxon>
        <taxon>Pseudomonadati</taxon>
        <taxon>Abditibacteriota</taxon>
        <taxon>Abditibacteriia</taxon>
        <taxon>Abditibacteriales</taxon>
        <taxon>Abditibacteriaceae</taxon>
        <taxon>Abditibacterium</taxon>
    </lineage>
</organism>
<dbReference type="InParanoid" id="A0A2S8SV96"/>
<dbReference type="Pfam" id="PF00137">
    <property type="entry name" value="ATP-synt_C"/>
    <property type="match status" value="1"/>
</dbReference>
<dbReference type="AlphaFoldDB" id="A0A2S8SV96"/>
<evidence type="ECO:0000256" key="10">
    <source>
        <dbReference type="ARBA" id="ARBA00023136"/>
    </source>
</evidence>
<dbReference type="PRINTS" id="PR00124">
    <property type="entry name" value="ATPASEC"/>
</dbReference>
<dbReference type="EMBL" id="NIGF01000004">
    <property type="protein sequence ID" value="PQV64711.1"/>
    <property type="molecule type" value="Genomic_DNA"/>
</dbReference>
<feature type="transmembrane region" description="Helical" evidence="13">
    <location>
        <begin position="14"/>
        <end position="35"/>
    </location>
</feature>
<evidence type="ECO:0000259" key="14">
    <source>
        <dbReference type="Pfam" id="PF00137"/>
    </source>
</evidence>
<dbReference type="InterPro" id="IPR002379">
    <property type="entry name" value="ATPase_proteolipid_c-like_dom"/>
</dbReference>
<keyword evidence="3 13" id="KW-0813">Transport</keyword>
<evidence type="ECO:0000256" key="7">
    <source>
        <dbReference type="ARBA" id="ARBA00022989"/>
    </source>
</evidence>
<comment type="function">
    <text evidence="13">Key component of the F(0) channel; it plays a direct role in translocation across the membrane. A homomeric c-ring of between 10-14 subunits forms the central stalk rotor element with the F(1) delta and epsilon subunits.</text>
</comment>
<evidence type="ECO:0000313" key="16">
    <source>
        <dbReference type="Proteomes" id="UP000237684"/>
    </source>
</evidence>
<feature type="site" description="Reversibly protonated during proton transport" evidence="13">
    <location>
        <position position="60"/>
    </location>
</feature>
<dbReference type="Gene3D" id="1.20.20.10">
    <property type="entry name" value="F1F0 ATP synthase subunit C"/>
    <property type="match status" value="1"/>
</dbReference>
<dbReference type="InterPro" id="IPR000454">
    <property type="entry name" value="ATP_synth_F0_csu"/>
</dbReference>
<evidence type="ECO:0000256" key="13">
    <source>
        <dbReference type="HAMAP-Rule" id="MF_01396"/>
    </source>
</evidence>
<comment type="caution">
    <text evidence="15">The sequence shown here is derived from an EMBL/GenBank/DDBJ whole genome shotgun (WGS) entry which is preliminary data.</text>
</comment>
<comment type="similarity">
    <text evidence="2 13">Belongs to the ATPase C chain family.</text>
</comment>
<comment type="subcellular location">
    <subcellularLocation>
        <location evidence="13">Cell membrane</location>
        <topology evidence="13">Multi-pass membrane protein</topology>
    </subcellularLocation>
    <subcellularLocation>
        <location evidence="1">Membrane</location>
        <topology evidence="1">Multi-pass membrane protein</topology>
    </subcellularLocation>
</comment>
<dbReference type="PROSITE" id="PS00605">
    <property type="entry name" value="ATPASE_C"/>
    <property type="match status" value="1"/>
</dbReference>
<keyword evidence="16" id="KW-1185">Reference proteome</keyword>
<evidence type="ECO:0000256" key="2">
    <source>
        <dbReference type="ARBA" id="ARBA00006704"/>
    </source>
</evidence>
<dbReference type="SUPFAM" id="SSF81333">
    <property type="entry name" value="F1F0 ATP synthase subunit C"/>
    <property type="match status" value="1"/>
</dbReference>
<evidence type="ECO:0000256" key="4">
    <source>
        <dbReference type="ARBA" id="ARBA00022547"/>
    </source>
</evidence>
<dbReference type="HAMAP" id="MF_01396">
    <property type="entry name" value="ATP_synth_c_bact"/>
    <property type="match status" value="1"/>
</dbReference>
<feature type="transmembrane region" description="Helical" evidence="13">
    <location>
        <begin position="47"/>
        <end position="73"/>
    </location>
</feature>
<dbReference type="InterPro" id="IPR005953">
    <property type="entry name" value="ATP_synth_csu_bac/chlpt"/>
</dbReference>
<dbReference type="GO" id="GO:0008289">
    <property type="term" value="F:lipid binding"/>
    <property type="evidence" value="ECO:0007669"/>
    <property type="project" value="UniProtKB-KW"/>
</dbReference>
<dbReference type="OrthoDB" id="5296711at2"/>
<dbReference type="GO" id="GO:0045259">
    <property type="term" value="C:proton-transporting ATP synthase complex"/>
    <property type="evidence" value="ECO:0007669"/>
    <property type="project" value="UniProtKB-KW"/>
</dbReference>
<evidence type="ECO:0000256" key="8">
    <source>
        <dbReference type="ARBA" id="ARBA00023065"/>
    </source>
</evidence>
<feature type="domain" description="V-ATPase proteolipid subunit C-like" evidence="14">
    <location>
        <begin position="10"/>
        <end position="73"/>
    </location>
</feature>
<dbReference type="CDD" id="cd18121">
    <property type="entry name" value="ATP-synt_Fo_c"/>
    <property type="match status" value="1"/>
</dbReference>
<dbReference type="GO" id="GO:0046933">
    <property type="term" value="F:proton-transporting ATP synthase activity, rotational mechanism"/>
    <property type="evidence" value="ECO:0007669"/>
    <property type="project" value="UniProtKB-UniRule"/>
</dbReference>
<reference evidence="15 16" key="1">
    <citation type="journal article" date="2018" name="Syst. Appl. Microbiol.">
        <title>Abditibacterium utsteinense sp. nov., the first cultivated member of candidate phylum FBP, isolated from ice-free Antarctic soil samples.</title>
        <authorList>
            <person name="Tahon G."/>
            <person name="Tytgat B."/>
            <person name="Lebbe L."/>
            <person name="Carlier A."/>
            <person name="Willems A."/>
        </authorList>
    </citation>
    <scope>NUCLEOTIDE SEQUENCE [LARGE SCALE GENOMIC DNA]</scope>
    <source>
        <strain evidence="15 16">LMG 29911</strain>
    </source>
</reference>
<dbReference type="GO" id="GO:0033177">
    <property type="term" value="C:proton-transporting two-sector ATPase complex, proton-transporting domain"/>
    <property type="evidence" value="ECO:0007669"/>
    <property type="project" value="InterPro"/>
</dbReference>
<accession>A0A2S8SV96</accession>
<keyword evidence="10 13" id="KW-0472">Membrane</keyword>
<keyword evidence="8 13" id="KW-0406">Ion transport</keyword>
<keyword evidence="11 13" id="KW-0066">ATP synthesis</keyword>
<comment type="function">
    <text evidence="12 13">F(1)F(0) ATP synthase produces ATP from ADP in the presence of a proton or sodium gradient. F-type ATPases consist of two structural domains, F(1) containing the extramembraneous catalytic core and F(0) containing the membrane proton channel, linked together by a central stalk and a peripheral stalk. During catalysis, ATP synthesis in the catalytic domain of F(1) is coupled via a rotary mechanism of the central stalk subunits to proton translocation.</text>
</comment>
<evidence type="ECO:0000313" key="15">
    <source>
        <dbReference type="EMBL" id="PQV64711.1"/>
    </source>
</evidence>
<dbReference type="RefSeq" id="WP_105483076.1">
    <property type="nucleotide sequence ID" value="NZ_NIGF01000004.1"/>
</dbReference>
<keyword evidence="6 13" id="KW-0375">Hydrogen ion transport</keyword>
<dbReference type="NCBIfam" id="TIGR01260">
    <property type="entry name" value="ATP_synt_c"/>
    <property type="match status" value="1"/>
</dbReference>
<evidence type="ECO:0000256" key="3">
    <source>
        <dbReference type="ARBA" id="ARBA00022448"/>
    </source>
</evidence>
<sequence length="91" mass="9185">MEHYFGNLALATGLGLPIAVIGAGLGQGIAIYGAVQGMARQPEASGTIQTAMIIGLALIESLVIYALLMFFILQGKLPAAADVLAKIGTGG</sequence>
<keyword evidence="9 13" id="KW-0446">Lipid-binding</keyword>